<name>A0AAW9QQQ4_9CHRO</name>
<reference evidence="2 3" key="1">
    <citation type="submission" date="2024-01" db="EMBL/GenBank/DDBJ databases">
        <title>Genomic insights into the taxonomy and metabolism of the cyanobacterium Pannus brasiliensis CCIBt3594.</title>
        <authorList>
            <person name="Machado M."/>
            <person name="Botero N.B."/>
            <person name="Andreote A.P.D."/>
            <person name="Feitosa A.M.T."/>
            <person name="Popin R."/>
            <person name="Sivonen K."/>
            <person name="Fiore M.F."/>
        </authorList>
    </citation>
    <scope>NUCLEOTIDE SEQUENCE [LARGE SCALE GENOMIC DNA]</scope>
    <source>
        <strain evidence="2 3">CCIBt3594</strain>
    </source>
</reference>
<dbReference type="AlphaFoldDB" id="A0AAW9QQQ4"/>
<dbReference type="RefSeq" id="WP_332863999.1">
    <property type="nucleotide sequence ID" value="NZ_JBAFSM010000008.1"/>
</dbReference>
<dbReference type="EMBL" id="JBAFSM010000008">
    <property type="protein sequence ID" value="MEG3436542.1"/>
    <property type="molecule type" value="Genomic_DNA"/>
</dbReference>
<dbReference type="Proteomes" id="UP001328733">
    <property type="component" value="Unassembled WGS sequence"/>
</dbReference>
<dbReference type="Pfam" id="PF05235">
    <property type="entry name" value="CHAD"/>
    <property type="match status" value="1"/>
</dbReference>
<dbReference type="InterPro" id="IPR038186">
    <property type="entry name" value="CHAD_dom_sf"/>
</dbReference>
<evidence type="ECO:0000313" key="2">
    <source>
        <dbReference type="EMBL" id="MEG3436542.1"/>
    </source>
</evidence>
<dbReference type="PANTHER" id="PTHR39339">
    <property type="entry name" value="SLR1444 PROTEIN"/>
    <property type="match status" value="1"/>
</dbReference>
<dbReference type="Gene3D" id="1.40.20.10">
    <property type="entry name" value="CHAD domain"/>
    <property type="match status" value="1"/>
</dbReference>
<evidence type="ECO:0000313" key="3">
    <source>
        <dbReference type="Proteomes" id="UP001328733"/>
    </source>
</evidence>
<dbReference type="SMART" id="SM00880">
    <property type="entry name" value="CHAD"/>
    <property type="match status" value="1"/>
</dbReference>
<dbReference type="PROSITE" id="PS51708">
    <property type="entry name" value="CHAD"/>
    <property type="match status" value="1"/>
</dbReference>
<proteinExistence type="predicted"/>
<dbReference type="PANTHER" id="PTHR39339:SF1">
    <property type="entry name" value="CHAD DOMAIN-CONTAINING PROTEIN"/>
    <property type="match status" value="1"/>
</dbReference>
<gene>
    <name evidence="2" type="ORF">V0288_05370</name>
</gene>
<accession>A0AAW9QQQ4</accession>
<comment type="caution">
    <text evidence="2">The sequence shown here is derived from an EMBL/GenBank/DDBJ whole genome shotgun (WGS) entry which is preliminary data.</text>
</comment>
<feature type="domain" description="CHAD" evidence="1">
    <location>
        <begin position="9"/>
        <end position="301"/>
    </location>
</feature>
<organism evidence="2 3">
    <name type="scientific">Pannus brasiliensis CCIBt3594</name>
    <dbReference type="NCBI Taxonomy" id="1427578"/>
    <lineage>
        <taxon>Bacteria</taxon>
        <taxon>Bacillati</taxon>
        <taxon>Cyanobacteriota</taxon>
        <taxon>Cyanophyceae</taxon>
        <taxon>Oscillatoriophycideae</taxon>
        <taxon>Chroococcales</taxon>
        <taxon>Microcystaceae</taxon>
        <taxon>Pannus</taxon>
    </lineage>
</organism>
<sequence length="327" mass="38298">MKGEFERGAKTLADWAYVAIEKHFQKILQHEAGVLRDEDPEELHQMRVGTRRLRATLTGFAPALELSKATRPERVGKIARVLGQLRDLDVLKEALTTHYETVLPKKEQKSLKEALKVLESRRERIFEEVSTLLKSPSYDTFVRGFKNWLEKPTYQPIGHLAIEIVLPDLLLPQSSRFLLHEGWSIGVNLTGEENEIDRTPEAIDRLLEKEGILLHELRKEAKRSRYNMELFTRFYGGQYKKHLEEIKKIQEILGEIQDCHILSEFLAGVFPKSLAREMPTLLEIFQKNRYQKWLEWRPLQRKYLDANTRKSLHEAILYPVFDKTEIN</sequence>
<evidence type="ECO:0000259" key="1">
    <source>
        <dbReference type="PROSITE" id="PS51708"/>
    </source>
</evidence>
<dbReference type="InterPro" id="IPR007899">
    <property type="entry name" value="CHAD_dom"/>
</dbReference>
<keyword evidence="3" id="KW-1185">Reference proteome</keyword>
<protein>
    <submittedName>
        <fullName evidence="2">CHAD domain-containing protein</fullName>
    </submittedName>
</protein>